<accession>A0A9X1B9C4</accession>
<evidence type="ECO:0000256" key="1">
    <source>
        <dbReference type="SAM" id="MobiDB-lite"/>
    </source>
</evidence>
<gene>
    <name evidence="2" type="ORF">CKO25_13820</name>
</gene>
<feature type="compositionally biased region" description="Basic and acidic residues" evidence="1">
    <location>
        <begin position="22"/>
        <end position="31"/>
    </location>
</feature>
<organism evidence="2 3">
    <name type="scientific">Thiocapsa imhoffii</name>
    <dbReference type="NCBI Taxonomy" id="382777"/>
    <lineage>
        <taxon>Bacteria</taxon>
        <taxon>Pseudomonadati</taxon>
        <taxon>Pseudomonadota</taxon>
        <taxon>Gammaproteobacteria</taxon>
        <taxon>Chromatiales</taxon>
        <taxon>Chromatiaceae</taxon>
        <taxon>Thiocapsa</taxon>
    </lineage>
</organism>
<name>A0A9X1B9C4_9GAMM</name>
<reference evidence="2 3" key="1">
    <citation type="journal article" date="2020" name="Microorganisms">
        <title>Osmotic Adaptation and Compatible Solute Biosynthesis of Phototrophic Bacteria as Revealed from Genome Analyses.</title>
        <authorList>
            <person name="Imhoff J.F."/>
            <person name="Rahn T."/>
            <person name="Kunzel S."/>
            <person name="Keller A."/>
            <person name="Neulinger S.C."/>
        </authorList>
    </citation>
    <scope>NUCLEOTIDE SEQUENCE [LARGE SCALE GENOMIC DNA]</scope>
    <source>
        <strain evidence="2 3">DSM 21303</strain>
    </source>
</reference>
<comment type="caution">
    <text evidence="2">The sequence shown here is derived from an EMBL/GenBank/DDBJ whole genome shotgun (WGS) entry which is preliminary data.</text>
</comment>
<feature type="compositionally biased region" description="Polar residues" evidence="1">
    <location>
        <begin position="1"/>
        <end position="17"/>
    </location>
</feature>
<feature type="region of interest" description="Disordered" evidence="1">
    <location>
        <begin position="1"/>
        <end position="65"/>
    </location>
</feature>
<protein>
    <submittedName>
        <fullName evidence="2">Uncharacterized protein</fullName>
    </submittedName>
</protein>
<sequence>MCYGSLKTTLKSIQTMAQPPAHETEKRDHHTPSVIPPQRAGRHQPEAAQPDGPSPRIATTRVPTP</sequence>
<dbReference type="AlphaFoldDB" id="A0A9X1B9C4"/>
<proteinExistence type="predicted"/>
<dbReference type="EMBL" id="NRSD01000015">
    <property type="protein sequence ID" value="MBK1645707.1"/>
    <property type="molecule type" value="Genomic_DNA"/>
</dbReference>
<keyword evidence="3" id="KW-1185">Reference proteome</keyword>
<dbReference type="Proteomes" id="UP001138802">
    <property type="component" value="Unassembled WGS sequence"/>
</dbReference>
<evidence type="ECO:0000313" key="2">
    <source>
        <dbReference type="EMBL" id="MBK1645707.1"/>
    </source>
</evidence>
<evidence type="ECO:0000313" key="3">
    <source>
        <dbReference type="Proteomes" id="UP001138802"/>
    </source>
</evidence>